<reference evidence="2" key="1">
    <citation type="submission" date="2020-10" db="EMBL/GenBank/DDBJ databases">
        <authorList>
            <person name="Gilroy R."/>
        </authorList>
    </citation>
    <scope>NUCLEOTIDE SEQUENCE</scope>
    <source>
        <strain evidence="2">G3-4614</strain>
    </source>
</reference>
<dbReference type="Proteomes" id="UP000823636">
    <property type="component" value="Unassembled WGS sequence"/>
</dbReference>
<name>A0A9D9E587_9BACT</name>
<evidence type="ECO:0000313" key="3">
    <source>
        <dbReference type="Proteomes" id="UP000823636"/>
    </source>
</evidence>
<dbReference type="PANTHER" id="PTHR22916:SF67">
    <property type="entry name" value="COLANIC ACID BIOSYNTHESIS GLYCOSYL TRANSFERASE WCAE-RELATED"/>
    <property type="match status" value="1"/>
</dbReference>
<comment type="caution">
    <text evidence="2">The sequence shown here is derived from an EMBL/GenBank/DDBJ whole genome shotgun (WGS) entry which is preliminary data.</text>
</comment>
<dbReference type="EMBL" id="JADIMW010000063">
    <property type="protein sequence ID" value="MBO8438391.1"/>
    <property type="molecule type" value="Genomic_DNA"/>
</dbReference>
<sequence>MDTPLFSIITVCYNAAGCIGRTLASVREQLFGDYEYIIIDGASTDGTTDIVTRSGVKCDRLVCEPDNGIYDAMNKGIGLARGEYLIFLNAGDTLFADDTLSKAAGMLKAGNPDVFYGDTAIVDDGGNFIAMRRLRPPKRLSSASFRMGMTVCHQAFWVKRSVAPLYDLAFKYSADYDWCVRILKRNPSPVCMNSGLTLVNYLQEGTTTKHHRASLKERFDIMCREYGTAATVVLHLWFAVRNAASKGSAMLLRRKAV</sequence>
<dbReference type="SUPFAM" id="SSF53448">
    <property type="entry name" value="Nucleotide-diphospho-sugar transferases"/>
    <property type="match status" value="1"/>
</dbReference>
<dbReference type="AlphaFoldDB" id="A0A9D9E587"/>
<protein>
    <submittedName>
        <fullName evidence="2">Glycosyltransferase</fullName>
    </submittedName>
</protein>
<dbReference type="CDD" id="cd06433">
    <property type="entry name" value="GT_2_WfgS_like"/>
    <property type="match status" value="1"/>
</dbReference>
<gene>
    <name evidence="2" type="ORF">IAC54_05770</name>
</gene>
<proteinExistence type="predicted"/>
<evidence type="ECO:0000259" key="1">
    <source>
        <dbReference type="Pfam" id="PF00535"/>
    </source>
</evidence>
<accession>A0A9D9E587</accession>
<feature type="domain" description="Glycosyltransferase 2-like" evidence="1">
    <location>
        <begin position="7"/>
        <end position="160"/>
    </location>
</feature>
<evidence type="ECO:0000313" key="2">
    <source>
        <dbReference type="EMBL" id="MBO8438391.1"/>
    </source>
</evidence>
<dbReference type="InterPro" id="IPR029044">
    <property type="entry name" value="Nucleotide-diphossugar_trans"/>
</dbReference>
<dbReference type="Pfam" id="PF00535">
    <property type="entry name" value="Glycos_transf_2"/>
    <property type="match status" value="1"/>
</dbReference>
<dbReference type="InterPro" id="IPR001173">
    <property type="entry name" value="Glyco_trans_2-like"/>
</dbReference>
<dbReference type="GO" id="GO:0016758">
    <property type="term" value="F:hexosyltransferase activity"/>
    <property type="evidence" value="ECO:0007669"/>
    <property type="project" value="UniProtKB-ARBA"/>
</dbReference>
<dbReference type="PANTHER" id="PTHR22916">
    <property type="entry name" value="GLYCOSYLTRANSFERASE"/>
    <property type="match status" value="1"/>
</dbReference>
<organism evidence="2 3">
    <name type="scientific">Candidatus Caccoplasma merdipullorum</name>
    <dbReference type="NCBI Taxonomy" id="2840718"/>
    <lineage>
        <taxon>Bacteria</taxon>
        <taxon>Pseudomonadati</taxon>
        <taxon>Bacteroidota</taxon>
        <taxon>Bacteroidia</taxon>
        <taxon>Bacteroidales</taxon>
        <taxon>Bacteroidaceae</taxon>
        <taxon>Bacteroidaceae incertae sedis</taxon>
        <taxon>Candidatus Caccoplasma</taxon>
    </lineage>
</organism>
<reference evidence="2" key="2">
    <citation type="journal article" date="2021" name="PeerJ">
        <title>Extensive microbial diversity within the chicken gut microbiome revealed by metagenomics and culture.</title>
        <authorList>
            <person name="Gilroy R."/>
            <person name="Ravi A."/>
            <person name="Getino M."/>
            <person name="Pursley I."/>
            <person name="Horton D.L."/>
            <person name="Alikhan N.F."/>
            <person name="Baker D."/>
            <person name="Gharbi K."/>
            <person name="Hall N."/>
            <person name="Watson M."/>
            <person name="Adriaenssens E.M."/>
            <person name="Foster-Nyarko E."/>
            <person name="Jarju S."/>
            <person name="Secka A."/>
            <person name="Antonio M."/>
            <person name="Oren A."/>
            <person name="Chaudhuri R.R."/>
            <person name="La Ragione R."/>
            <person name="Hildebrand F."/>
            <person name="Pallen M.J."/>
        </authorList>
    </citation>
    <scope>NUCLEOTIDE SEQUENCE</scope>
    <source>
        <strain evidence="2">G3-4614</strain>
    </source>
</reference>
<dbReference type="Gene3D" id="3.90.550.10">
    <property type="entry name" value="Spore Coat Polysaccharide Biosynthesis Protein SpsA, Chain A"/>
    <property type="match status" value="1"/>
</dbReference>